<comment type="caution">
    <text evidence="3">The sequence shown here is derived from an EMBL/GenBank/DDBJ whole genome shotgun (WGS) entry which is preliminary data.</text>
</comment>
<dbReference type="InterPro" id="IPR035986">
    <property type="entry name" value="PKD_dom_sf"/>
</dbReference>
<dbReference type="SUPFAM" id="SSF55383">
    <property type="entry name" value="Copper amine oxidase, domain N"/>
    <property type="match status" value="1"/>
</dbReference>
<dbReference type="Proteomes" id="UP000798488">
    <property type="component" value="Unassembled WGS sequence"/>
</dbReference>
<proteinExistence type="predicted"/>
<dbReference type="SUPFAM" id="SSF49299">
    <property type="entry name" value="PKD domain"/>
    <property type="match status" value="1"/>
</dbReference>
<evidence type="ECO:0000256" key="1">
    <source>
        <dbReference type="SAM" id="SignalP"/>
    </source>
</evidence>
<reference evidence="3" key="1">
    <citation type="submission" date="2016-02" db="EMBL/GenBank/DDBJ databases">
        <title>Draft Genome Sequence of Sporotomaculum syntrophicum Strain FB, a Syntrophic Benzoate Degrader.</title>
        <authorList>
            <person name="Nobu M.K."/>
            <person name="Narihiro T."/>
            <person name="Qiu Y.-L."/>
            <person name="Ohashi A."/>
            <person name="Liu W.-T."/>
            <person name="Yuji S."/>
        </authorList>
    </citation>
    <scope>NUCLEOTIDE SEQUENCE</scope>
    <source>
        <strain evidence="3">FB</strain>
    </source>
</reference>
<organism evidence="3 4">
    <name type="scientific">Sporotomaculum syntrophicum</name>
    <dbReference type="NCBI Taxonomy" id="182264"/>
    <lineage>
        <taxon>Bacteria</taxon>
        <taxon>Bacillati</taxon>
        <taxon>Bacillota</taxon>
        <taxon>Clostridia</taxon>
        <taxon>Eubacteriales</taxon>
        <taxon>Desulfallaceae</taxon>
        <taxon>Sporotomaculum</taxon>
    </lineage>
</organism>
<dbReference type="Pfam" id="PF07833">
    <property type="entry name" value="Cu_amine_oxidN1"/>
    <property type="match status" value="1"/>
</dbReference>
<feature type="chain" id="PRO_5038384194" description="Copper amine oxidase-like N-terminal domain-containing protein" evidence="1">
    <location>
        <begin position="23"/>
        <end position="573"/>
    </location>
</feature>
<dbReference type="AlphaFoldDB" id="A0A9D3AZN5"/>
<dbReference type="Gene3D" id="2.60.40.10">
    <property type="entry name" value="Immunoglobulins"/>
    <property type="match status" value="1"/>
</dbReference>
<gene>
    <name evidence="3" type="ORF">SPSYN_00776</name>
</gene>
<dbReference type="OrthoDB" id="25008at2"/>
<dbReference type="RefSeq" id="WP_161821182.1">
    <property type="nucleotide sequence ID" value="NZ_LSRS01000002.1"/>
</dbReference>
<dbReference type="EMBL" id="LSRS01000002">
    <property type="protein sequence ID" value="KAF1086038.1"/>
    <property type="molecule type" value="Genomic_DNA"/>
</dbReference>
<feature type="domain" description="Copper amine oxidase-like N-terminal" evidence="2">
    <location>
        <begin position="40"/>
        <end position="147"/>
    </location>
</feature>
<protein>
    <recommendedName>
        <fullName evidence="2">Copper amine oxidase-like N-terminal domain-containing protein</fullName>
    </recommendedName>
</protein>
<sequence>MRRCLIHLVFITLFLIAAAPGAAENEAETVIMKINDPVVQVDGMPYEMQVAPSVSDSTTMVPLRFILEVYGAEVGWDAEAREISVRHNDVEIRLEPGVAEAIVNGEVLAITGAPVIENNITLVPLRFLAEKLNYQVDYLPDTKEIIIKQLPPPNRPPVAEFEFEKDVVPQGETIYFNDKSYDPDGDIIVESKWTGRERAYFASGEYQVTLEVMDSQGNWSEPFTKTLTVTDEVKMDRLTYNLHYPIPGEPLGNITNFNVLDLDQVNPDVSIDNLKVMISNSPETVLEDGILFSDFFSGETRLYYHHINGSGENKKIIPLLINQSDAPVSLLIKRAGIAGPGEVMAVGRSAAYRYLDFNEAGAKYIELQPGQIYKLNEEINSLVQPGATVDGIFDVDALGELLFQVIVTGEHSTMEDYRHLTILNKDDVHIRGTFPAANRSLSIQLDGTEPVRLVVADGNYDEFLTGHDNQSNLPGNDSQQSKNLGNCGVTYKITIQARERMGVIFSPRGGVFSGAGKWESDGGKAFYLPNKGIMQPQTEFALIGVIEPGQEKVLEFIPPAGSFLPVNLIFLPF</sequence>
<name>A0A9D3AZN5_9FIRM</name>
<evidence type="ECO:0000313" key="4">
    <source>
        <dbReference type="Proteomes" id="UP000798488"/>
    </source>
</evidence>
<dbReference type="InterPro" id="IPR036582">
    <property type="entry name" value="Mao_N_sf"/>
</dbReference>
<evidence type="ECO:0000259" key="2">
    <source>
        <dbReference type="Pfam" id="PF07833"/>
    </source>
</evidence>
<dbReference type="InterPro" id="IPR013783">
    <property type="entry name" value="Ig-like_fold"/>
</dbReference>
<accession>A0A9D3AZN5</accession>
<evidence type="ECO:0000313" key="3">
    <source>
        <dbReference type="EMBL" id="KAF1086038.1"/>
    </source>
</evidence>
<feature type="signal peptide" evidence="1">
    <location>
        <begin position="1"/>
        <end position="22"/>
    </location>
</feature>
<dbReference type="Gene3D" id="3.30.457.10">
    <property type="entry name" value="Copper amine oxidase-like, N-terminal domain"/>
    <property type="match status" value="2"/>
</dbReference>
<dbReference type="InterPro" id="IPR012854">
    <property type="entry name" value="Cu_amine_oxidase-like_N"/>
</dbReference>
<keyword evidence="1" id="KW-0732">Signal</keyword>
<keyword evidence="4" id="KW-1185">Reference proteome</keyword>